<dbReference type="PANTHER" id="PTHR43610:SF1">
    <property type="entry name" value="N-ACETYLTRANSFERASE DOMAIN-CONTAINING PROTEIN"/>
    <property type="match status" value="1"/>
</dbReference>
<evidence type="ECO:0000259" key="1">
    <source>
        <dbReference type="PROSITE" id="PS51186"/>
    </source>
</evidence>
<feature type="domain" description="N-acetyltransferase" evidence="1">
    <location>
        <begin position="16"/>
        <end position="187"/>
    </location>
</feature>
<comment type="caution">
    <text evidence="2">The sequence shown here is derived from an EMBL/GenBank/DDBJ whole genome shotgun (WGS) entry which is preliminary data.</text>
</comment>
<sequence>MDFPLADKPTLTGNAVVLRPFTAPDIKAMGRILADPEVLRMTGRVHSSVKMSDFPPDLDESTRRWYGSCGEQPDRLDLALVDRGSGCCVGEIVLNHWEPANQACHFRIVIAPEGRGHGLGSEATRLILRHAFTATNLFRIELGVFAFNPAAVHVYEAAGFRIEGRRRAAHVFDGERVDDIVMAVLRPDWLAANQQPC</sequence>
<evidence type="ECO:0000313" key="3">
    <source>
        <dbReference type="Proteomes" id="UP000579605"/>
    </source>
</evidence>
<organism evidence="2 3">
    <name type="scientific">Actinopolymorpha rutila</name>
    <dbReference type="NCBI Taxonomy" id="446787"/>
    <lineage>
        <taxon>Bacteria</taxon>
        <taxon>Bacillati</taxon>
        <taxon>Actinomycetota</taxon>
        <taxon>Actinomycetes</taxon>
        <taxon>Propionibacteriales</taxon>
        <taxon>Actinopolymorphaceae</taxon>
        <taxon>Actinopolymorpha</taxon>
    </lineage>
</organism>
<dbReference type="GO" id="GO:0016747">
    <property type="term" value="F:acyltransferase activity, transferring groups other than amino-acyl groups"/>
    <property type="evidence" value="ECO:0007669"/>
    <property type="project" value="InterPro"/>
</dbReference>
<dbReference type="Gene3D" id="3.40.630.30">
    <property type="match status" value="1"/>
</dbReference>
<dbReference type="RefSeq" id="WP_179788762.1">
    <property type="nucleotide sequence ID" value="NZ_BAAARR010000039.1"/>
</dbReference>
<dbReference type="InterPro" id="IPR016181">
    <property type="entry name" value="Acyl_CoA_acyltransferase"/>
</dbReference>
<reference evidence="2 3" key="1">
    <citation type="submission" date="2020-07" db="EMBL/GenBank/DDBJ databases">
        <title>Sequencing the genomes of 1000 actinobacteria strains.</title>
        <authorList>
            <person name="Klenk H.-P."/>
        </authorList>
    </citation>
    <scope>NUCLEOTIDE SEQUENCE [LARGE SCALE GENOMIC DNA]</scope>
    <source>
        <strain evidence="2 3">DSM 18448</strain>
    </source>
</reference>
<gene>
    <name evidence="2" type="ORF">F4554_003774</name>
</gene>
<dbReference type="PANTHER" id="PTHR43610">
    <property type="entry name" value="BLL6696 PROTEIN"/>
    <property type="match status" value="1"/>
</dbReference>
<keyword evidence="3" id="KW-1185">Reference proteome</keyword>
<dbReference type="SUPFAM" id="SSF55729">
    <property type="entry name" value="Acyl-CoA N-acyltransferases (Nat)"/>
    <property type="match status" value="1"/>
</dbReference>
<dbReference type="AlphaFoldDB" id="A0A852ZRC9"/>
<dbReference type="InterPro" id="IPR000182">
    <property type="entry name" value="GNAT_dom"/>
</dbReference>
<dbReference type="Pfam" id="PF13302">
    <property type="entry name" value="Acetyltransf_3"/>
    <property type="match status" value="1"/>
</dbReference>
<name>A0A852ZRC9_9ACTN</name>
<proteinExistence type="predicted"/>
<evidence type="ECO:0000313" key="2">
    <source>
        <dbReference type="EMBL" id="NYH91136.1"/>
    </source>
</evidence>
<accession>A0A852ZRC9</accession>
<keyword evidence="2" id="KW-0808">Transferase</keyword>
<dbReference type="PROSITE" id="PS51186">
    <property type="entry name" value="GNAT"/>
    <property type="match status" value="1"/>
</dbReference>
<dbReference type="EMBL" id="JACBZH010000001">
    <property type="protein sequence ID" value="NYH91136.1"/>
    <property type="molecule type" value="Genomic_DNA"/>
</dbReference>
<dbReference type="Proteomes" id="UP000579605">
    <property type="component" value="Unassembled WGS sequence"/>
</dbReference>
<protein>
    <submittedName>
        <fullName evidence="2">RimJ/RimL family protein N-acetyltransferase</fullName>
    </submittedName>
</protein>